<dbReference type="PANTHER" id="PTHR43298">
    <property type="entry name" value="MULTIDRUG RESISTANCE PROTEIN NORM-RELATED"/>
    <property type="match status" value="1"/>
</dbReference>
<sequence>MTKKLDERLHASGAAVALTDTSSRAILKNAAPILFGLLLEQLIGMTDAVFLGRVGEVELGAAALGSVVFFFFIAQALGYAIGAQSLMGRANGSRDYAAFGRVFRQAGLFLFSLGLAVAVLLVLSADAIMSHIADSEAVSMAAADYLFWRGVGMPAAFFCVLLRTFFIAILETRILVWSSVVMVATNCVLNWLLIFGWGPIPPMGTAGAAIASALSEVACAIFLAGKIVRDGEIEKHSLAGSLTFDRDMQLKLFNLGRWLMLQESVSIGAWIYFFGAVEHVSERALAISNVVRQLGSLLFLFVHAFGTTCGSIAANLYGAGRSDLINAVVKRGLSLSFATMMPVVILFGLFPQWVLGWFTNLPEVIDASEPAFYVMLASYIVTTPPFFYYFVIGALGFARPSFITCIASSVVYVAYVAFITAATTSVALIWTSDTVYGFCLGLGTWYIWRHVEWSPARVDGRRILKPEGEIF</sequence>
<evidence type="ECO:0000256" key="5">
    <source>
        <dbReference type="ARBA" id="ARBA00022692"/>
    </source>
</evidence>
<protein>
    <recommendedName>
        <fullName evidence="9">Multidrug-efflux transporter</fullName>
    </recommendedName>
</protein>
<dbReference type="PANTHER" id="PTHR43298:SF2">
    <property type="entry name" value="FMN_FAD EXPORTER YEEO-RELATED"/>
    <property type="match status" value="1"/>
</dbReference>
<evidence type="ECO:0000256" key="10">
    <source>
        <dbReference type="SAM" id="Phobius"/>
    </source>
</evidence>
<feature type="transmembrane region" description="Helical" evidence="10">
    <location>
        <begin position="145"/>
        <end position="162"/>
    </location>
</feature>
<feature type="transmembrane region" description="Helical" evidence="10">
    <location>
        <begin position="258"/>
        <end position="277"/>
    </location>
</feature>
<feature type="transmembrane region" description="Helical" evidence="10">
    <location>
        <begin position="332"/>
        <end position="350"/>
    </location>
</feature>
<feature type="transmembrane region" description="Helical" evidence="10">
    <location>
        <begin position="370"/>
        <end position="390"/>
    </location>
</feature>
<evidence type="ECO:0000256" key="7">
    <source>
        <dbReference type="ARBA" id="ARBA00023065"/>
    </source>
</evidence>
<feature type="transmembrane region" description="Helical" evidence="10">
    <location>
        <begin position="102"/>
        <end position="125"/>
    </location>
</feature>
<feature type="transmembrane region" description="Helical" evidence="10">
    <location>
        <begin position="297"/>
        <end position="320"/>
    </location>
</feature>
<keyword evidence="8 10" id="KW-0472">Membrane</keyword>
<dbReference type="InterPro" id="IPR048279">
    <property type="entry name" value="MdtK-like"/>
</dbReference>
<keyword evidence="5 10" id="KW-0812">Transmembrane</keyword>
<dbReference type="NCBIfam" id="TIGR00797">
    <property type="entry name" value="matE"/>
    <property type="match status" value="1"/>
</dbReference>
<evidence type="ECO:0000256" key="1">
    <source>
        <dbReference type="ARBA" id="ARBA00004429"/>
    </source>
</evidence>
<accession>A0ABS2DSX2</accession>
<keyword evidence="2" id="KW-0813">Transport</keyword>
<evidence type="ECO:0000313" key="12">
    <source>
        <dbReference type="Proteomes" id="UP000715095"/>
    </source>
</evidence>
<reference evidence="11 12" key="1">
    <citation type="journal article" date="2021" name="Sci. Rep.">
        <title>The distribution of antibiotic resistance genes in chicken gut microbiota commensals.</title>
        <authorList>
            <person name="Juricova H."/>
            <person name="Matiasovicova J."/>
            <person name="Kubasova T."/>
            <person name="Cejkova D."/>
            <person name="Rychlik I."/>
        </authorList>
    </citation>
    <scope>NUCLEOTIDE SEQUENCE [LARGE SCALE GENOMIC DNA]</scope>
    <source>
        <strain evidence="11 12">An829</strain>
    </source>
</reference>
<comment type="caution">
    <text evidence="11">The sequence shown here is derived from an EMBL/GenBank/DDBJ whole genome shotgun (WGS) entry which is preliminary data.</text>
</comment>
<feature type="transmembrane region" description="Helical" evidence="10">
    <location>
        <begin position="203"/>
        <end position="225"/>
    </location>
</feature>
<keyword evidence="12" id="KW-1185">Reference proteome</keyword>
<feature type="transmembrane region" description="Helical" evidence="10">
    <location>
        <begin position="174"/>
        <end position="197"/>
    </location>
</feature>
<evidence type="ECO:0000256" key="6">
    <source>
        <dbReference type="ARBA" id="ARBA00022989"/>
    </source>
</evidence>
<dbReference type="CDD" id="cd13133">
    <property type="entry name" value="MATE_like_7"/>
    <property type="match status" value="1"/>
</dbReference>
<evidence type="ECO:0000256" key="3">
    <source>
        <dbReference type="ARBA" id="ARBA00022449"/>
    </source>
</evidence>
<keyword evidence="4" id="KW-1003">Cell membrane</keyword>
<dbReference type="Pfam" id="PF01554">
    <property type="entry name" value="MatE"/>
    <property type="match status" value="2"/>
</dbReference>
<evidence type="ECO:0000256" key="2">
    <source>
        <dbReference type="ARBA" id="ARBA00022448"/>
    </source>
</evidence>
<evidence type="ECO:0000256" key="8">
    <source>
        <dbReference type="ARBA" id="ARBA00023136"/>
    </source>
</evidence>
<dbReference type="RefSeq" id="WP_205103180.1">
    <property type="nucleotide sequence ID" value="NZ_JACJJC010000011.1"/>
</dbReference>
<dbReference type="PIRSF" id="PIRSF006603">
    <property type="entry name" value="DinF"/>
    <property type="match status" value="1"/>
</dbReference>
<evidence type="ECO:0000256" key="4">
    <source>
        <dbReference type="ARBA" id="ARBA00022475"/>
    </source>
</evidence>
<keyword evidence="3" id="KW-0050">Antiport</keyword>
<comment type="subcellular location">
    <subcellularLocation>
        <location evidence="1">Cell inner membrane</location>
        <topology evidence="1">Multi-pass membrane protein</topology>
    </subcellularLocation>
</comment>
<dbReference type="InterPro" id="IPR050222">
    <property type="entry name" value="MATE_MdtK"/>
</dbReference>
<dbReference type="Proteomes" id="UP000715095">
    <property type="component" value="Unassembled WGS sequence"/>
</dbReference>
<evidence type="ECO:0000256" key="9">
    <source>
        <dbReference type="ARBA" id="ARBA00031636"/>
    </source>
</evidence>
<feature type="transmembrane region" description="Helical" evidence="10">
    <location>
        <begin position="402"/>
        <end position="421"/>
    </location>
</feature>
<feature type="transmembrane region" description="Helical" evidence="10">
    <location>
        <begin position="33"/>
        <end position="53"/>
    </location>
</feature>
<keyword evidence="7" id="KW-0406">Ion transport</keyword>
<keyword evidence="6 10" id="KW-1133">Transmembrane helix</keyword>
<organism evidence="11 12">
    <name type="scientific">Sutterella massiliensis</name>
    <dbReference type="NCBI Taxonomy" id="1816689"/>
    <lineage>
        <taxon>Bacteria</taxon>
        <taxon>Pseudomonadati</taxon>
        <taxon>Pseudomonadota</taxon>
        <taxon>Betaproteobacteria</taxon>
        <taxon>Burkholderiales</taxon>
        <taxon>Sutterellaceae</taxon>
        <taxon>Sutterella</taxon>
    </lineage>
</organism>
<dbReference type="EMBL" id="JACJJC010000011">
    <property type="protein sequence ID" value="MBM6704407.1"/>
    <property type="molecule type" value="Genomic_DNA"/>
</dbReference>
<gene>
    <name evidence="11" type="ORF">H6A60_07915</name>
</gene>
<feature type="transmembrane region" description="Helical" evidence="10">
    <location>
        <begin position="59"/>
        <end position="81"/>
    </location>
</feature>
<proteinExistence type="predicted"/>
<name>A0ABS2DSX2_9BURK</name>
<evidence type="ECO:0000313" key="11">
    <source>
        <dbReference type="EMBL" id="MBM6704407.1"/>
    </source>
</evidence>
<dbReference type="InterPro" id="IPR002528">
    <property type="entry name" value="MATE_fam"/>
</dbReference>